<evidence type="ECO:0000313" key="2">
    <source>
        <dbReference type="Proteomes" id="UP000019441"/>
    </source>
</evidence>
<dbReference type="InterPro" id="IPR019612">
    <property type="entry name" value="Minor_capsid_put"/>
</dbReference>
<dbReference type="AlphaFoldDB" id="A0A806LI03"/>
<gene>
    <name evidence="1" type="ORF">AF91_11030</name>
</gene>
<sequence length="116" mass="13208">MFDEIDDLISYNDSVTLFRVTGKDDWQKPIYSEPVVIGHARIDRGTVYSGTNNDRQIVAKAVIYIRCAGNSDMPLLDDSWLQGQAEFDSRKYTITTVNVLKDADTPEIWGYELEVL</sequence>
<dbReference type="RefSeq" id="WP_025376247.1">
    <property type="nucleotide sequence ID" value="NZ_CP007122.1"/>
</dbReference>
<organism evidence="1 2">
    <name type="scientific">Lacticaseibacillus paracasei N1115</name>
    <dbReference type="NCBI Taxonomy" id="1446494"/>
    <lineage>
        <taxon>Bacteria</taxon>
        <taxon>Bacillati</taxon>
        <taxon>Bacillota</taxon>
        <taxon>Bacilli</taxon>
        <taxon>Lactobacillales</taxon>
        <taxon>Lactobacillaceae</taxon>
        <taxon>Lacticaseibacillus</taxon>
    </lineage>
</organism>
<evidence type="ECO:0000313" key="1">
    <source>
        <dbReference type="EMBL" id="AHJ34455.1"/>
    </source>
</evidence>
<dbReference type="KEGG" id="lpq:AF91_11030"/>
<dbReference type="EMBL" id="CP007122">
    <property type="protein sequence ID" value="AHJ34455.1"/>
    <property type="molecule type" value="Genomic_DNA"/>
</dbReference>
<dbReference type="Pfam" id="PF10665">
    <property type="entry name" value="Minor_capsid_1"/>
    <property type="match status" value="1"/>
</dbReference>
<evidence type="ECO:0008006" key="3">
    <source>
        <dbReference type="Google" id="ProtNLM"/>
    </source>
</evidence>
<accession>A0A806LI03</accession>
<proteinExistence type="predicted"/>
<name>A0A806LI03_LACPA</name>
<reference evidence="1 2" key="1">
    <citation type="journal article" date="2014" name="Genome Announc.">
        <title>Whole Genome Sequence of the Probiotic Strain Lactobacillus paracasei N1115, Isolated from Traditional Chinese Fermented Milk.</title>
        <authorList>
            <person name="Wang S."/>
            <person name="Zhu H."/>
            <person name="He F."/>
            <person name="Luo Y."/>
            <person name="Kang Z."/>
            <person name="Lu C."/>
            <person name="Feng L."/>
            <person name="Lu X."/>
            <person name="Xue Y."/>
            <person name="Wang H."/>
        </authorList>
    </citation>
    <scope>NUCLEOTIDE SEQUENCE [LARGE SCALE GENOMIC DNA]</scope>
    <source>
        <strain evidence="1 2">N1115</strain>
    </source>
</reference>
<dbReference type="Proteomes" id="UP000019441">
    <property type="component" value="Chromosome"/>
</dbReference>
<protein>
    <recommendedName>
        <fullName evidence="3">Minor capsid protein</fullName>
    </recommendedName>
</protein>